<dbReference type="GeneID" id="8246641"/>
<dbReference type="AlphaFoldDB" id="C1FHX0"/>
<gene>
    <name evidence="3" type="ORF">MICPUN_61675</name>
</gene>
<dbReference type="RefSeq" id="XP_002508363.1">
    <property type="nucleotide sequence ID" value="XM_002508317.1"/>
</dbReference>
<evidence type="ECO:0000256" key="1">
    <source>
        <dbReference type="SAM" id="MobiDB-lite"/>
    </source>
</evidence>
<feature type="region of interest" description="Disordered" evidence="1">
    <location>
        <begin position="287"/>
        <end position="321"/>
    </location>
</feature>
<keyword evidence="2" id="KW-0472">Membrane</keyword>
<feature type="transmembrane region" description="Helical" evidence="2">
    <location>
        <begin position="163"/>
        <end position="182"/>
    </location>
</feature>
<evidence type="ECO:0000256" key="2">
    <source>
        <dbReference type="SAM" id="Phobius"/>
    </source>
</evidence>
<accession>C1FHX0</accession>
<evidence type="ECO:0000313" key="4">
    <source>
        <dbReference type="Proteomes" id="UP000002009"/>
    </source>
</evidence>
<keyword evidence="4" id="KW-1185">Reference proteome</keyword>
<reference evidence="3 4" key="1">
    <citation type="journal article" date="2009" name="Science">
        <title>Green evolution and dynamic adaptations revealed by genomes of the marine picoeukaryotes Micromonas.</title>
        <authorList>
            <person name="Worden A.Z."/>
            <person name="Lee J.H."/>
            <person name="Mock T."/>
            <person name="Rouze P."/>
            <person name="Simmons M.P."/>
            <person name="Aerts A.L."/>
            <person name="Allen A.E."/>
            <person name="Cuvelier M.L."/>
            <person name="Derelle E."/>
            <person name="Everett M.V."/>
            <person name="Foulon E."/>
            <person name="Grimwood J."/>
            <person name="Gundlach H."/>
            <person name="Henrissat B."/>
            <person name="Napoli C."/>
            <person name="McDonald S.M."/>
            <person name="Parker M.S."/>
            <person name="Rombauts S."/>
            <person name="Salamov A."/>
            <person name="Von Dassow P."/>
            <person name="Badger J.H."/>
            <person name="Coutinho P.M."/>
            <person name="Demir E."/>
            <person name="Dubchak I."/>
            <person name="Gentemann C."/>
            <person name="Eikrem W."/>
            <person name="Gready J.E."/>
            <person name="John U."/>
            <person name="Lanier W."/>
            <person name="Lindquist E.A."/>
            <person name="Lucas S."/>
            <person name="Mayer K.F."/>
            <person name="Moreau H."/>
            <person name="Not F."/>
            <person name="Otillar R."/>
            <person name="Panaud O."/>
            <person name="Pangilinan J."/>
            <person name="Paulsen I."/>
            <person name="Piegu B."/>
            <person name="Poliakov A."/>
            <person name="Robbens S."/>
            <person name="Schmutz J."/>
            <person name="Toulza E."/>
            <person name="Wyss T."/>
            <person name="Zelensky A."/>
            <person name="Zhou K."/>
            <person name="Armbrust E.V."/>
            <person name="Bhattacharya D."/>
            <person name="Goodenough U.W."/>
            <person name="Van de Peer Y."/>
            <person name="Grigoriev I.V."/>
        </authorList>
    </citation>
    <scope>NUCLEOTIDE SEQUENCE [LARGE SCALE GENOMIC DNA]</scope>
    <source>
        <strain evidence="4">RCC299 / NOUM17</strain>
    </source>
</reference>
<feature type="compositionally biased region" description="Acidic residues" evidence="1">
    <location>
        <begin position="25"/>
        <end position="38"/>
    </location>
</feature>
<keyword evidence="2" id="KW-0812">Transmembrane</keyword>
<dbReference type="EMBL" id="CP001576">
    <property type="protein sequence ID" value="ACO69621.1"/>
    <property type="molecule type" value="Genomic_DNA"/>
</dbReference>
<feature type="transmembrane region" description="Helical" evidence="2">
    <location>
        <begin position="194"/>
        <end position="211"/>
    </location>
</feature>
<proteinExistence type="predicted"/>
<feature type="compositionally biased region" description="Basic and acidic residues" evidence="1">
    <location>
        <begin position="11"/>
        <end position="24"/>
    </location>
</feature>
<feature type="region of interest" description="Disordered" evidence="1">
    <location>
        <begin position="1"/>
        <end position="43"/>
    </location>
</feature>
<keyword evidence="2" id="KW-1133">Transmembrane helix</keyword>
<sequence length="336" mass="38209">MSRRAGFTGSARERWSRNPSRVESDSEEGEEATTDESPDAYRWGPYPFSTYSLDNEFPAATRQLALNECAREFRRYYEGLQAPNIHLGFSLMSFVFMLRLLKPVLFPGYSVPFEEGWEYISDGCRVTHVLENAVPWVLTIFLLRFGFQSHSGTGRLLRPPHVIWYHVIMILLTMGSCARHTLQCPIPGGMKVELAMRLFVVIGICVAWRPNVPWMAASRFSCWATYVHLVRENRPGVLAWWPLVIADFCLIVGLPVFAAWKLEQKARRMFFDECAMTSVWSNGGGFRGRRAARSSGSRSRSSSHGAATPRRMPSPPPLPERRSWWEEVIGVRAAQG</sequence>
<evidence type="ECO:0008006" key="5">
    <source>
        <dbReference type="Google" id="ProtNLM"/>
    </source>
</evidence>
<feature type="compositionally biased region" description="Low complexity" evidence="1">
    <location>
        <begin position="293"/>
        <end position="311"/>
    </location>
</feature>
<dbReference type="KEGG" id="mis:MICPUN_61675"/>
<name>C1FHX0_MICCC</name>
<evidence type="ECO:0000313" key="3">
    <source>
        <dbReference type="EMBL" id="ACO69621.1"/>
    </source>
</evidence>
<dbReference type="InParanoid" id="C1FHX0"/>
<organism evidence="3 4">
    <name type="scientific">Micromonas commoda (strain RCC299 / NOUM17 / CCMP2709)</name>
    <name type="common">Picoplanktonic green alga</name>
    <dbReference type="NCBI Taxonomy" id="296587"/>
    <lineage>
        <taxon>Eukaryota</taxon>
        <taxon>Viridiplantae</taxon>
        <taxon>Chlorophyta</taxon>
        <taxon>Mamiellophyceae</taxon>
        <taxon>Mamiellales</taxon>
        <taxon>Mamiellaceae</taxon>
        <taxon>Micromonas</taxon>
    </lineage>
</organism>
<feature type="transmembrane region" description="Helical" evidence="2">
    <location>
        <begin position="239"/>
        <end position="260"/>
    </location>
</feature>
<dbReference type="Proteomes" id="UP000002009">
    <property type="component" value="Chromosome 10"/>
</dbReference>
<protein>
    <recommendedName>
        <fullName evidence="5">Transmembrane protein</fullName>
    </recommendedName>
</protein>